<name>A0AAN8J1M8_TRICO</name>
<organism evidence="1 2">
    <name type="scientific">Trichostrongylus colubriformis</name>
    <name type="common">Black scour worm</name>
    <dbReference type="NCBI Taxonomy" id="6319"/>
    <lineage>
        <taxon>Eukaryota</taxon>
        <taxon>Metazoa</taxon>
        <taxon>Ecdysozoa</taxon>
        <taxon>Nematoda</taxon>
        <taxon>Chromadorea</taxon>
        <taxon>Rhabditida</taxon>
        <taxon>Rhabditina</taxon>
        <taxon>Rhabditomorpha</taxon>
        <taxon>Strongyloidea</taxon>
        <taxon>Trichostrongylidae</taxon>
        <taxon>Trichostrongylus</taxon>
    </lineage>
</organism>
<dbReference type="Proteomes" id="UP001331761">
    <property type="component" value="Unassembled WGS sequence"/>
</dbReference>
<comment type="caution">
    <text evidence="1">The sequence shown here is derived from an EMBL/GenBank/DDBJ whole genome shotgun (WGS) entry which is preliminary data.</text>
</comment>
<protein>
    <submittedName>
        <fullName evidence="1">Uncharacterized protein</fullName>
    </submittedName>
</protein>
<evidence type="ECO:0000313" key="2">
    <source>
        <dbReference type="Proteomes" id="UP001331761"/>
    </source>
</evidence>
<reference evidence="1 2" key="1">
    <citation type="submission" date="2019-10" db="EMBL/GenBank/DDBJ databases">
        <title>Assembly and Annotation for the nematode Trichostrongylus colubriformis.</title>
        <authorList>
            <person name="Martin J."/>
        </authorList>
    </citation>
    <scope>NUCLEOTIDE SEQUENCE [LARGE SCALE GENOMIC DNA]</scope>
    <source>
        <strain evidence="1">G859</strain>
        <tissue evidence="1">Whole worm</tissue>
    </source>
</reference>
<gene>
    <name evidence="1" type="ORF">GCK32_015421</name>
</gene>
<proteinExistence type="predicted"/>
<dbReference type="EMBL" id="WIXE01012630">
    <property type="protein sequence ID" value="KAK5975769.1"/>
    <property type="molecule type" value="Genomic_DNA"/>
</dbReference>
<accession>A0AAN8J1M8</accession>
<dbReference type="AlphaFoldDB" id="A0AAN8J1M8"/>
<evidence type="ECO:0000313" key="1">
    <source>
        <dbReference type="EMBL" id="KAK5975769.1"/>
    </source>
</evidence>
<keyword evidence="2" id="KW-1185">Reference proteome</keyword>
<sequence>MYVLLEKEVFRVVERGRKQHLRGHGVELCQTQEARTMLDVVPRSNNAQVLPKDMSSLILDVKHMRQTDSVQILSMRKSELRSV</sequence>